<comment type="similarity">
    <text evidence="1">Belongs to the ARG7 family.</text>
</comment>
<dbReference type="GO" id="GO:0009733">
    <property type="term" value="P:response to auxin"/>
    <property type="evidence" value="ECO:0007669"/>
    <property type="project" value="InterPro"/>
</dbReference>
<dbReference type="InterPro" id="IPR003676">
    <property type="entry name" value="SAUR_fam"/>
</dbReference>
<keyword evidence="3" id="KW-1185">Reference proteome</keyword>
<protein>
    <submittedName>
        <fullName evidence="2">Auxin responsive SAUR protein</fullName>
    </submittedName>
</protein>
<evidence type="ECO:0000313" key="2">
    <source>
        <dbReference type="EMBL" id="PWA31110.1"/>
    </source>
</evidence>
<evidence type="ECO:0000313" key="3">
    <source>
        <dbReference type="Proteomes" id="UP000245207"/>
    </source>
</evidence>
<accession>A0A2U1KAE8</accession>
<gene>
    <name evidence="2" type="ORF">CTI12_AA626740</name>
</gene>
<dbReference type="PANTHER" id="PTHR31929">
    <property type="entry name" value="SAUR-LIKE AUXIN-RESPONSIVE PROTEIN FAMILY-RELATED"/>
    <property type="match status" value="1"/>
</dbReference>
<name>A0A2U1KAE8_ARTAN</name>
<dbReference type="AlphaFoldDB" id="A0A2U1KAE8"/>
<dbReference type="Pfam" id="PF02519">
    <property type="entry name" value="Auxin_inducible"/>
    <property type="match status" value="1"/>
</dbReference>
<dbReference type="EMBL" id="PKPP01025958">
    <property type="protein sequence ID" value="PWA31110.1"/>
    <property type="molecule type" value="Genomic_DNA"/>
</dbReference>
<comment type="caution">
    <text evidence="2">The sequence shown here is derived from an EMBL/GenBank/DDBJ whole genome shotgun (WGS) entry which is preliminary data.</text>
</comment>
<evidence type="ECO:0000256" key="1">
    <source>
        <dbReference type="ARBA" id="ARBA00006974"/>
    </source>
</evidence>
<sequence length="98" mass="11320">MGIIRLPSMISNAKHFSKLQSLRNRNYTDVPKGYLAIYVGEFQKRRLVVPISFLEQPLFQDLLRRSEEEFGFDHSMGGLTIHCTEDAFMDLTSRLPIS</sequence>
<dbReference type="OrthoDB" id="625231at2759"/>
<organism evidence="2 3">
    <name type="scientific">Artemisia annua</name>
    <name type="common">Sweet wormwood</name>
    <dbReference type="NCBI Taxonomy" id="35608"/>
    <lineage>
        <taxon>Eukaryota</taxon>
        <taxon>Viridiplantae</taxon>
        <taxon>Streptophyta</taxon>
        <taxon>Embryophyta</taxon>
        <taxon>Tracheophyta</taxon>
        <taxon>Spermatophyta</taxon>
        <taxon>Magnoliopsida</taxon>
        <taxon>eudicotyledons</taxon>
        <taxon>Gunneridae</taxon>
        <taxon>Pentapetalae</taxon>
        <taxon>asterids</taxon>
        <taxon>campanulids</taxon>
        <taxon>Asterales</taxon>
        <taxon>Asteraceae</taxon>
        <taxon>Asteroideae</taxon>
        <taxon>Anthemideae</taxon>
        <taxon>Artemisiinae</taxon>
        <taxon>Artemisia</taxon>
    </lineage>
</organism>
<dbReference type="Proteomes" id="UP000245207">
    <property type="component" value="Unassembled WGS sequence"/>
</dbReference>
<proteinExistence type="inferred from homology"/>
<reference evidence="2 3" key="1">
    <citation type="journal article" date="2018" name="Mol. Plant">
        <title>The genome of Artemisia annua provides insight into the evolution of Asteraceae family and artemisinin biosynthesis.</title>
        <authorList>
            <person name="Shen Q."/>
            <person name="Zhang L."/>
            <person name="Liao Z."/>
            <person name="Wang S."/>
            <person name="Yan T."/>
            <person name="Shi P."/>
            <person name="Liu M."/>
            <person name="Fu X."/>
            <person name="Pan Q."/>
            <person name="Wang Y."/>
            <person name="Lv Z."/>
            <person name="Lu X."/>
            <person name="Zhang F."/>
            <person name="Jiang W."/>
            <person name="Ma Y."/>
            <person name="Chen M."/>
            <person name="Hao X."/>
            <person name="Li L."/>
            <person name="Tang Y."/>
            <person name="Lv G."/>
            <person name="Zhou Y."/>
            <person name="Sun X."/>
            <person name="Brodelius P.E."/>
            <person name="Rose J.K.C."/>
            <person name="Tang K."/>
        </authorList>
    </citation>
    <scope>NUCLEOTIDE SEQUENCE [LARGE SCALE GENOMIC DNA]</scope>
    <source>
        <strain evidence="3">cv. Huhao1</strain>
        <tissue evidence="2">Leaf</tissue>
    </source>
</reference>
<dbReference type="STRING" id="35608.A0A2U1KAE8"/>